<proteinExistence type="predicted"/>
<dbReference type="RefSeq" id="WP_197004292.1">
    <property type="nucleotide sequence ID" value="NZ_BONS01000020.1"/>
</dbReference>
<sequence>MCFERGGGERGRYTRKQVEAFDAVQLRRVAVFGCPTFPGLFHTRALPGWRI</sequence>
<reference evidence="1" key="1">
    <citation type="submission" date="2020-11" db="EMBL/GenBank/DDBJ databases">
        <title>Sequencing the genomes of 1000 actinobacteria strains.</title>
        <authorList>
            <person name="Klenk H.-P."/>
        </authorList>
    </citation>
    <scope>NUCLEOTIDE SEQUENCE</scope>
    <source>
        <strain evidence="1">DSM 45356</strain>
    </source>
</reference>
<protein>
    <submittedName>
        <fullName evidence="1">Uncharacterized protein</fullName>
    </submittedName>
</protein>
<organism evidence="1 2">
    <name type="scientific">Longispora fulva</name>
    <dbReference type="NCBI Taxonomy" id="619741"/>
    <lineage>
        <taxon>Bacteria</taxon>
        <taxon>Bacillati</taxon>
        <taxon>Actinomycetota</taxon>
        <taxon>Actinomycetes</taxon>
        <taxon>Micromonosporales</taxon>
        <taxon>Micromonosporaceae</taxon>
        <taxon>Longispora</taxon>
    </lineage>
</organism>
<gene>
    <name evidence="1" type="ORF">IW245_003611</name>
</gene>
<comment type="caution">
    <text evidence="1">The sequence shown here is derived from an EMBL/GenBank/DDBJ whole genome shotgun (WGS) entry which is preliminary data.</text>
</comment>
<dbReference type="EMBL" id="JADOUF010000001">
    <property type="protein sequence ID" value="MBG6137417.1"/>
    <property type="molecule type" value="Genomic_DNA"/>
</dbReference>
<evidence type="ECO:0000313" key="1">
    <source>
        <dbReference type="EMBL" id="MBG6137417.1"/>
    </source>
</evidence>
<name>A0A8J7KX66_9ACTN</name>
<evidence type="ECO:0000313" key="2">
    <source>
        <dbReference type="Proteomes" id="UP000622552"/>
    </source>
</evidence>
<dbReference type="AlphaFoldDB" id="A0A8J7KX66"/>
<accession>A0A8J7KX66</accession>
<keyword evidence="2" id="KW-1185">Reference proteome</keyword>
<dbReference type="Proteomes" id="UP000622552">
    <property type="component" value="Unassembled WGS sequence"/>
</dbReference>